<keyword evidence="3" id="KW-1185">Reference proteome</keyword>
<feature type="domain" description="Aminoglycoside phosphotransferase" evidence="1">
    <location>
        <begin position="85"/>
        <end position="292"/>
    </location>
</feature>
<dbReference type="Proteomes" id="UP000428803">
    <property type="component" value="Chromosome"/>
</dbReference>
<proteinExistence type="predicted"/>
<name>A0A6I6L474_9SPHN</name>
<dbReference type="Pfam" id="PF01636">
    <property type="entry name" value="APH"/>
    <property type="match status" value="1"/>
</dbReference>
<dbReference type="InterPro" id="IPR002575">
    <property type="entry name" value="Aminoglycoside_PTrfase"/>
</dbReference>
<organism evidence="2 3">
    <name type="scientific">Sphingorhabdus lacus</name>
    <dbReference type="NCBI Taxonomy" id="392610"/>
    <lineage>
        <taxon>Bacteria</taxon>
        <taxon>Pseudomonadati</taxon>
        <taxon>Pseudomonadota</taxon>
        <taxon>Alphaproteobacteria</taxon>
        <taxon>Sphingomonadales</taxon>
        <taxon>Sphingomonadaceae</taxon>
        <taxon>Sphingorhabdus</taxon>
    </lineage>
</organism>
<evidence type="ECO:0000313" key="3">
    <source>
        <dbReference type="Proteomes" id="UP000428803"/>
    </source>
</evidence>
<dbReference type="InterPro" id="IPR052961">
    <property type="entry name" value="Oxido-Kinase-like_Enzymes"/>
</dbReference>
<dbReference type="PANTHER" id="PTHR23020:SF41">
    <property type="entry name" value="AMINOGLYCOSIDE PHOSPHOTRANSFERASE DOMAIN-CONTAINING PROTEIN"/>
    <property type="match status" value="1"/>
</dbReference>
<gene>
    <name evidence="2" type="ORF">EUU25_08485</name>
</gene>
<protein>
    <submittedName>
        <fullName evidence="2">DUF1679 domain-containing protein</fullName>
    </submittedName>
</protein>
<reference evidence="3" key="1">
    <citation type="submission" date="2019-01" db="EMBL/GenBank/DDBJ databases">
        <title>Sphingorhabdus lacus sp.nov., isolated from an oligotrophic freshwater lake.</title>
        <authorList>
            <person name="Park M."/>
        </authorList>
    </citation>
    <scope>NUCLEOTIDE SEQUENCE [LARGE SCALE GENOMIC DNA]</scope>
    <source>
        <strain evidence="3">IMCC1753</strain>
    </source>
</reference>
<dbReference type="SUPFAM" id="SSF56112">
    <property type="entry name" value="Protein kinase-like (PK-like)"/>
    <property type="match status" value="1"/>
</dbReference>
<evidence type="ECO:0000313" key="2">
    <source>
        <dbReference type="EMBL" id="QGY80655.1"/>
    </source>
</evidence>
<evidence type="ECO:0000259" key="1">
    <source>
        <dbReference type="Pfam" id="PF01636"/>
    </source>
</evidence>
<dbReference type="InterPro" id="IPR011009">
    <property type="entry name" value="Kinase-like_dom_sf"/>
</dbReference>
<dbReference type="PANTHER" id="PTHR23020">
    <property type="entry name" value="UNCHARACTERIZED NUCLEAR HORMONE RECEPTOR-RELATED"/>
    <property type="match status" value="1"/>
</dbReference>
<dbReference type="EMBL" id="CP035733">
    <property type="protein sequence ID" value="QGY80655.1"/>
    <property type="molecule type" value="Genomic_DNA"/>
</dbReference>
<accession>A0A6I6L474</accession>
<dbReference type="RefSeq" id="WP_158900082.1">
    <property type="nucleotide sequence ID" value="NZ_CP035733.1"/>
</dbReference>
<dbReference type="KEGG" id="slaa:EUU25_08485"/>
<dbReference type="OrthoDB" id="3806873at2"/>
<dbReference type="AlphaFoldDB" id="A0A6I6L474"/>
<sequence>MAEFPSHPDEVSPCWLTDKLRNAGLIGNAAIINLSWQSIGTGNVGDSVRYTLAYDREGPLPSTIAGKFPASDETSRATASAFGVYAKEVKFYLEIAPKLEVRVPQTYVAKIAPNGVDFILLFEDLGPARGGDQLIGCTASDARAAIRQAASFHAPSWNDPELLAIDWLRPNPAIMAKRAELYPRAQDAFRERFANKLEPEFMNLCEELVEYIGVWIEREARPQSLVHGDFRLDNMLFEIKDGIEEIAVLDWQTVAIGNGLVDLGFFMGAGIGASLRRECEAELLDLYCSEMTRRGVALTRDEIWDDYVVGSLRGIVNAVFSTANVKRSERGDECFLSMARGGCSLALEHNSLARLMGASTWC</sequence>
<dbReference type="Gene3D" id="3.90.1200.10">
    <property type="match status" value="1"/>
</dbReference>